<comment type="caution">
    <text evidence="4">The sequence shown here is derived from an EMBL/GenBank/DDBJ whole genome shotgun (WGS) entry which is preliminary data.</text>
</comment>
<dbReference type="Gene3D" id="2.40.128.620">
    <property type="match status" value="1"/>
</dbReference>
<sequence>MYVTLTFLSLFSLCLSKVTYFNLETTYGPYCNGTTYEFEGGIIRYAGTPWTGVCELRLKSCCLPPLSYNVANVLSTRFYFKLTKPLLCTIENVTIITQLNEKLYIDCNTTLDSEYFFDADNVTIIYQRTSKLPISKFTMIVTPLKLKQRIFSKCEFDCYGDNYCIHQSLVCDRYQNCPNGVDESNDLKNAQEVKLRQ</sequence>
<dbReference type="AlphaFoldDB" id="A0A8S2HS22"/>
<evidence type="ECO:0000313" key="4">
    <source>
        <dbReference type="EMBL" id="CAF3672310.1"/>
    </source>
</evidence>
<keyword evidence="1" id="KW-1015">Disulfide bond</keyword>
<reference evidence="4" key="1">
    <citation type="submission" date="2021-02" db="EMBL/GenBank/DDBJ databases">
        <authorList>
            <person name="Nowell W R."/>
        </authorList>
    </citation>
    <scope>NUCLEOTIDE SEQUENCE</scope>
</reference>
<dbReference type="Proteomes" id="UP000677228">
    <property type="component" value="Unassembled WGS sequence"/>
</dbReference>
<dbReference type="SUPFAM" id="SSF57424">
    <property type="entry name" value="LDL receptor-like module"/>
    <property type="match status" value="1"/>
</dbReference>
<evidence type="ECO:0000256" key="2">
    <source>
        <dbReference type="SAM" id="SignalP"/>
    </source>
</evidence>
<protein>
    <recommendedName>
        <fullName evidence="6">CUB domain-containing protein</fullName>
    </recommendedName>
</protein>
<keyword evidence="2" id="KW-0732">Signal</keyword>
<organism evidence="4 5">
    <name type="scientific">Didymodactylos carnosus</name>
    <dbReference type="NCBI Taxonomy" id="1234261"/>
    <lineage>
        <taxon>Eukaryota</taxon>
        <taxon>Metazoa</taxon>
        <taxon>Spiralia</taxon>
        <taxon>Gnathifera</taxon>
        <taxon>Rotifera</taxon>
        <taxon>Eurotatoria</taxon>
        <taxon>Bdelloidea</taxon>
        <taxon>Philodinida</taxon>
        <taxon>Philodinidae</taxon>
        <taxon>Didymodactylos</taxon>
    </lineage>
</organism>
<evidence type="ECO:0000313" key="5">
    <source>
        <dbReference type="Proteomes" id="UP000682733"/>
    </source>
</evidence>
<evidence type="ECO:0000256" key="1">
    <source>
        <dbReference type="ARBA" id="ARBA00023157"/>
    </source>
</evidence>
<dbReference type="CDD" id="cd00112">
    <property type="entry name" value="LDLa"/>
    <property type="match status" value="1"/>
</dbReference>
<name>A0A8S2HS22_9BILA</name>
<accession>A0A8S2HS22</accession>
<gene>
    <name evidence="3" type="ORF">OVA965_LOCUS9066</name>
    <name evidence="4" type="ORF">TMI583_LOCUS9065</name>
</gene>
<proteinExistence type="predicted"/>
<dbReference type="InterPro" id="IPR036055">
    <property type="entry name" value="LDL_receptor-like_sf"/>
</dbReference>
<feature type="chain" id="PRO_5036434601" description="CUB domain-containing protein" evidence="2">
    <location>
        <begin position="17"/>
        <end position="197"/>
    </location>
</feature>
<dbReference type="EMBL" id="CAJOBA010003156">
    <property type="protein sequence ID" value="CAF3672310.1"/>
    <property type="molecule type" value="Genomic_DNA"/>
</dbReference>
<evidence type="ECO:0000313" key="3">
    <source>
        <dbReference type="EMBL" id="CAF0889823.1"/>
    </source>
</evidence>
<evidence type="ECO:0008006" key="6">
    <source>
        <dbReference type="Google" id="ProtNLM"/>
    </source>
</evidence>
<dbReference type="InterPro" id="IPR002172">
    <property type="entry name" value="LDrepeatLR_classA_rpt"/>
</dbReference>
<dbReference type="Proteomes" id="UP000682733">
    <property type="component" value="Unassembled WGS sequence"/>
</dbReference>
<dbReference type="EMBL" id="CAJNOK010003154">
    <property type="protein sequence ID" value="CAF0889823.1"/>
    <property type="molecule type" value="Genomic_DNA"/>
</dbReference>
<feature type="non-terminal residue" evidence="4">
    <location>
        <position position="1"/>
    </location>
</feature>
<feature type="signal peptide" evidence="2">
    <location>
        <begin position="1"/>
        <end position="16"/>
    </location>
</feature>